<dbReference type="EMBL" id="NRGQ01000007">
    <property type="protein sequence ID" value="PCC43156.1"/>
    <property type="molecule type" value="Genomic_DNA"/>
</dbReference>
<organism evidence="2 3">
    <name type="scientific">Brevibacterium aurantiacum</name>
    <dbReference type="NCBI Taxonomy" id="273384"/>
    <lineage>
        <taxon>Bacteria</taxon>
        <taxon>Bacillati</taxon>
        <taxon>Actinomycetota</taxon>
        <taxon>Actinomycetes</taxon>
        <taxon>Micrococcales</taxon>
        <taxon>Brevibacteriaceae</taxon>
        <taxon>Brevibacterium</taxon>
    </lineage>
</organism>
<evidence type="ECO:0000259" key="1">
    <source>
        <dbReference type="PROSITE" id="PS50878"/>
    </source>
</evidence>
<dbReference type="InterPro" id="IPR043502">
    <property type="entry name" value="DNA/RNA_pol_sf"/>
</dbReference>
<dbReference type="InterPro" id="IPR000477">
    <property type="entry name" value="RT_dom"/>
</dbReference>
<dbReference type="AlphaFoldDB" id="A0A2A3YUY9"/>
<dbReference type="Pfam" id="PF00078">
    <property type="entry name" value="RVT_1"/>
    <property type="match status" value="1"/>
</dbReference>
<sequence>MKVVMCQEGIKMPIIEQHEIERALLNIESHSDTDVFPRGSELDLIYGASANKNALVEVISEIVENVNLFSKALNDSPPVNQSSIYPSGFNGYRWVTKIDPLWNAVYVSLSISLAKKAEAARISLSQEMVFSHRFNDDKNSKDLFTPGGWGKFIDRSKSKAEESKYVLIIDIADFYSRIYLHRLENEIERVSPSSGVSKMINDLISNFNSSRSFGIPIGGPASRIMSEILLNSADKFMQRHLKIDFVRYADDYRIFLDSVDEANHITAKLSQFFFENEGLSLQKHKTRIITSSEYLASIDYSNSDQGSSQHFLGVSLYFDPYNPNAEEDYETLRNALEDFDVVDLLNAELSKGKADLAVVSKIARSLHAMPAAVKVQACRTMIENTHKLYPVLPKILRAIWSATRSACESGDTKSASELIEVVRDSVLEDRYIYESEISVAFACKIVGAVSSADNEELLGRIYGLSFGAANEPSTIVQTEIMSIMAKWKVSYWILAKKPNFGALHPRVQEEFYRATYSLGDEGKHWRQHNDSRFDRYRKPFVKRV</sequence>
<dbReference type="InterPro" id="IPR051083">
    <property type="entry name" value="GrpII_Intron_Splice-Mob/Def"/>
</dbReference>
<accession>A0A2A3YUY9</accession>
<evidence type="ECO:0000313" key="3">
    <source>
        <dbReference type="Proteomes" id="UP000218620"/>
    </source>
</evidence>
<dbReference type="CDD" id="cd01646">
    <property type="entry name" value="RT_Bac_retron_I"/>
    <property type="match status" value="1"/>
</dbReference>
<protein>
    <recommendedName>
        <fullName evidence="1">Reverse transcriptase domain-containing protein</fullName>
    </recommendedName>
</protein>
<dbReference type="SUPFAM" id="SSF56672">
    <property type="entry name" value="DNA/RNA polymerases"/>
    <property type="match status" value="1"/>
</dbReference>
<reference evidence="2 3" key="1">
    <citation type="journal article" date="2017" name="Elife">
        <title>Extensive horizontal gene transfer in cheese-associated bacteria.</title>
        <authorList>
            <person name="Bonham K.S."/>
            <person name="Wolfe B.E."/>
            <person name="Dutton R.J."/>
        </authorList>
    </citation>
    <scope>NUCLEOTIDE SEQUENCE [LARGE SCALE GENOMIC DNA]</scope>
    <source>
        <strain evidence="2 3">962_8</strain>
    </source>
</reference>
<dbReference type="PROSITE" id="PS50878">
    <property type="entry name" value="RT_POL"/>
    <property type="match status" value="1"/>
</dbReference>
<evidence type="ECO:0000313" key="2">
    <source>
        <dbReference type="EMBL" id="PCC43156.1"/>
    </source>
</evidence>
<gene>
    <name evidence="2" type="ORF">CIK65_07600</name>
</gene>
<comment type="caution">
    <text evidence="2">The sequence shown here is derived from an EMBL/GenBank/DDBJ whole genome shotgun (WGS) entry which is preliminary data.</text>
</comment>
<feature type="domain" description="Reverse transcriptase" evidence="1">
    <location>
        <begin position="1"/>
        <end position="316"/>
    </location>
</feature>
<name>A0A2A3YUY9_BREAU</name>
<dbReference type="PANTHER" id="PTHR34047">
    <property type="entry name" value="NUCLEAR INTRON MATURASE 1, MITOCHONDRIAL-RELATED"/>
    <property type="match status" value="1"/>
</dbReference>
<dbReference type="PANTHER" id="PTHR34047:SF8">
    <property type="entry name" value="PROTEIN YKFC"/>
    <property type="match status" value="1"/>
</dbReference>
<dbReference type="Proteomes" id="UP000218620">
    <property type="component" value="Unassembled WGS sequence"/>
</dbReference>
<proteinExistence type="predicted"/>